<gene>
    <name evidence="4" type="ORF">SSX86_005431</name>
</gene>
<accession>A0AAP0DL66</accession>
<proteinExistence type="predicted"/>
<dbReference type="PANTHER" id="PTHR33826">
    <property type="entry name" value="F20B24.21"/>
    <property type="match status" value="1"/>
</dbReference>
<dbReference type="Proteomes" id="UP001408789">
    <property type="component" value="Unassembled WGS sequence"/>
</dbReference>
<organism evidence="4 5">
    <name type="scientific">Deinandra increscens subsp. villosa</name>
    <dbReference type="NCBI Taxonomy" id="3103831"/>
    <lineage>
        <taxon>Eukaryota</taxon>
        <taxon>Viridiplantae</taxon>
        <taxon>Streptophyta</taxon>
        <taxon>Embryophyta</taxon>
        <taxon>Tracheophyta</taxon>
        <taxon>Spermatophyta</taxon>
        <taxon>Magnoliopsida</taxon>
        <taxon>eudicotyledons</taxon>
        <taxon>Gunneridae</taxon>
        <taxon>Pentapetalae</taxon>
        <taxon>asterids</taxon>
        <taxon>campanulids</taxon>
        <taxon>Asterales</taxon>
        <taxon>Asteraceae</taxon>
        <taxon>Asteroideae</taxon>
        <taxon>Heliantheae alliance</taxon>
        <taxon>Madieae</taxon>
        <taxon>Madiinae</taxon>
        <taxon>Deinandra</taxon>
    </lineage>
</organism>
<evidence type="ECO:0000256" key="2">
    <source>
        <dbReference type="SAM" id="Phobius"/>
    </source>
</evidence>
<sequence>MGKSQPQLPLNHRQIDQQQNLHRSSFFAQCSIGFSRIARLFSFKCVFILLLSVSVSLSAIFSMLHIHHGRSGFDAKDSIKHSATVQAYFRLEKPVSFLIPKIARLEYDINGEIGVPGTQVALLSMHKSGASNWTDVVFGVLSKPMNSPINSVSLSVLKSSLVDLFTQSSNLTLTKSLFGTPSSFEILKFPGGITIIPKLSPPALMLPQVLFNFTLHNSLGEIEENFLELEEQLKSGLQLMPYESIFVQVTNKDGSTQHPPVTVQASVTSALGGLEPQRLKELAQEITGSPPSKNLGLDNSVFGKVKEISLSSYLYHTLDTPTPLPSPAPAPSPDQMGPTISPSPDNRPYQSLPPSSSPSPAMEPSPPSSSPSPAMEPSSGGSPGPIHHALPPSGPSNLPPLPAVSYGSSPHQEKGFQEGVAPSPHSALPSSCKFPSLSVSLSLYNRCASESDNLWRILCPVLFILITFHIL</sequence>
<feature type="compositionally biased region" description="Pro residues" evidence="1">
    <location>
        <begin position="355"/>
        <end position="370"/>
    </location>
</feature>
<keyword evidence="5" id="KW-1185">Reference proteome</keyword>
<evidence type="ECO:0000256" key="1">
    <source>
        <dbReference type="SAM" id="MobiDB-lite"/>
    </source>
</evidence>
<evidence type="ECO:0000313" key="5">
    <source>
        <dbReference type="Proteomes" id="UP001408789"/>
    </source>
</evidence>
<evidence type="ECO:0000313" key="4">
    <source>
        <dbReference type="EMBL" id="KAK9077095.1"/>
    </source>
</evidence>
<reference evidence="4 5" key="1">
    <citation type="submission" date="2024-04" db="EMBL/GenBank/DDBJ databases">
        <title>The reference genome of an endangered Asteraceae, Deinandra increscens subsp. villosa, native to the Central Coast of California.</title>
        <authorList>
            <person name="Guilliams M."/>
            <person name="Hasenstab-Lehman K."/>
            <person name="Meyer R."/>
            <person name="Mcevoy S."/>
        </authorList>
    </citation>
    <scope>NUCLEOTIDE SEQUENCE [LARGE SCALE GENOMIC DNA]</scope>
    <source>
        <tissue evidence="4">Leaf</tissue>
    </source>
</reference>
<feature type="transmembrane region" description="Helical" evidence="2">
    <location>
        <begin position="45"/>
        <end position="66"/>
    </location>
</feature>
<feature type="region of interest" description="Disordered" evidence="1">
    <location>
        <begin position="321"/>
        <end position="427"/>
    </location>
</feature>
<dbReference type="Pfam" id="PF23041">
    <property type="entry name" value="DUF7036"/>
    <property type="match status" value="2"/>
</dbReference>
<dbReference type="InterPro" id="IPR055464">
    <property type="entry name" value="DUF7036"/>
</dbReference>
<evidence type="ECO:0000259" key="3">
    <source>
        <dbReference type="Pfam" id="PF23041"/>
    </source>
</evidence>
<feature type="compositionally biased region" description="Pro residues" evidence="1">
    <location>
        <begin position="392"/>
        <end position="402"/>
    </location>
</feature>
<keyword evidence="2" id="KW-0812">Transmembrane</keyword>
<keyword evidence="2" id="KW-1133">Transmembrane helix</keyword>
<protein>
    <recommendedName>
        <fullName evidence="3">DUF7036 domain-containing protein</fullName>
    </recommendedName>
</protein>
<dbReference type="EMBL" id="JBCNJP010000007">
    <property type="protein sequence ID" value="KAK9077095.1"/>
    <property type="molecule type" value="Genomic_DNA"/>
</dbReference>
<feature type="compositionally biased region" description="Low complexity" evidence="1">
    <location>
        <begin position="371"/>
        <end position="380"/>
    </location>
</feature>
<dbReference type="PANTHER" id="PTHR33826:SF4">
    <property type="entry name" value="F20B24.21"/>
    <property type="match status" value="1"/>
</dbReference>
<keyword evidence="2" id="KW-0472">Membrane</keyword>
<feature type="compositionally biased region" description="Pro residues" evidence="1">
    <location>
        <begin position="322"/>
        <end position="332"/>
    </location>
</feature>
<dbReference type="AlphaFoldDB" id="A0AAP0DL66"/>
<feature type="domain" description="DUF7036" evidence="3">
    <location>
        <begin position="212"/>
        <end position="303"/>
    </location>
</feature>
<comment type="caution">
    <text evidence="4">The sequence shown here is derived from an EMBL/GenBank/DDBJ whole genome shotgun (WGS) entry which is preliminary data.</text>
</comment>
<name>A0AAP0DL66_9ASTR</name>
<feature type="domain" description="DUF7036" evidence="3">
    <location>
        <begin position="88"/>
        <end position="179"/>
    </location>
</feature>